<protein>
    <submittedName>
        <fullName evidence="5">Protein takeout-like</fullName>
    </submittedName>
</protein>
<evidence type="ECO:0000313" key="5">
    <source>
        <dbReference type="RefSeq" id="XP_026291456.2"/>
    </source>
</evidence>
<dbReference type="AlphaFoldDB" id="A0A6J1TKV4"/>
<comment type="similarity">
    <text evidence="3">Belongs to the TO family.</text>
</comment>
<keyword evidence="4" id="KW-1185">Reference proteome</keyword>
<dbReference type="Proteomes" id="UP000504606">
    <property type="component" value="Unplaced"/>
</dbReference>
<evidence type="ECO:0000313" key="4">
    <source>
        <dbReference type="Proteomes" id="UP000504606"/>
    </source>
</evidence>
<accession>A0A6J1TKV4</accession>
<evidence type="ECO:0000256" key="2">
    <source>
        <dbReference type="ARBA" id="ARBA00023108"/>
    </source>
</evidence>
<dbReference type="OrthoDB" id="8194225at2759"/>
<gene>
    <name evidence="5" type="primary">LOC113215998</name>
</gene>
<dbReference type="GeneID" id="113215998"/>
<dbReference type="GO" id="GO:0007623">
    <property type="term" value="P:circadian rhythm"/>
    <property type="evidence" value="ECO:0007669"/>
    <property type="project" value="UniProtKB-ARBA"/>
</dbReference>
<dbReference type="Gene3D" id="3.15.10.30">
    <property type="entry name" value="Haemolymph juvenile hormone binding protein"/>
    <property type="match status" value="1"/>
</dbReference>
<evidence type="ECO:0000256" key="3">
    <source>
        <dbReference type="ARBA" id="ARBA00060902"/>
    </source>
</evidence>
<dbReference type="InterPro" id="IPR038606">
    <property type="entry name" value="To_sf"/>
</dbReference>
<dbReference type="GO" id="GO:0005615">
    <property type="term" value="C:extracellular space"/>
    <property type="evidence" value="ECO:0007669"/>
    <property type="project" value="TreeGrafter"/>
</dbReference>
<dbReference type="PANTHER" id="PTHR11008:SF32">
    <property type="entry name" value="CIRCADIAN CLOCK-CONTROLLED PROTEIN DAYWAKE-RELATED"/>
    <property type="match status" value="1"/>
</dbReference>
<dbReference type="Pfam" id="PF06585">
    <property type="entry name" value="JHBP"/>
    <property type="match status" value="1"/>
</dbReference>
<sequence length="355" mass="39241">MIRCERKRWETGRKGSDLHTDQIGLLSLLFYLPKSRRGARPMHPNTRDEFGRGCNTYLAGGGASLAAVQLQPQQRAHTTLALSLAVGRDRLGEQGECVLNTEMAAGQIQLFAILLVAALEFGDAVKHLPPYISSCSRTDPKLNECILKNARNAIPKMINGEPKYRVPNLNPLVIPELRLRQGTEAVGLKLAWKDAALHGLPSADLQSCEASVTKRHLKLNFFVPKMSITGTYTASGRVLLLPVTGTGPSNITVHNMKASYDISWNLVKRSNGKEYLDLIDPKITLHDIGFMSLKFDNLFNGDRLLGGNLNTFFNENWKDLAKEFGPGVADAIGEVFQLVFKNVCDIVPYDLVFKP</sequence>
<evidence type="ECO:0000256" key="1">
    <source>
        <dbReference type="ARBA" id="ARBA00022729"/>
    </source>
</evidence>
<dbReference type="InterPro" id="IPR010562">
    <property type="entry name" value="Haemolymph_juvenile_hormone-bd"/>
</dbReference>
<name>A0A6J1TKV4_FRAOC</name>
<keyword evidence="2" id="KW-0090">Biological rhythms</keyword>
<proteinExistence type="inferred from homology"/>
<keyword evidence="1" id="KW-0732">Signal</keyword>
<dbReference type="RefSeq" id="XP_026291456.2">
    <property type="nucleotide sequence ID" value="XM_026435671.2"/>
</dbReference>
<dbReference type="FunFam" id="3.15.10.30:FF:000001">
    <property type="entry name" value="Takeout-like protein 1"/>
    <property type="match status" value="1"/>
</dbReference>
<dbReference type="PANTHER" id="PTHR11008">
    <property type="entry name" value="PROTEIN TAKEOUT-LIKE PROTEIN"/>
    <property type="match status" value="1"/>
</dbReference>
<reference evidence="5" key="1">
    <citation type="submission" date="2025-08" db="UniProtKB">
        <authorList>
            <consortium name="RefSeq"/>
        </authorList>
    </citation>
    <scope>IDENTIFICATION</scope>
    <source>
        <tissue evidence="5">Whole organism</tissue>
    </source>
</reference>
<dbReference type="KEGG" id="foc:113215998"/>
<dbReference type="SMART" id="SM00700">
    <property type="entry name" value="JHBP"/>
    <property type="match status" value="1"/>
</dbReference>
<organism evidence="4 5">
    <name type="scientific">Frankliniella occidentalis</name>
    <name type="common">Western flower thrips</name>
    <name type="synonym">Euthrips occidentalis</name>
    <dbReference type="NCBI Taxonomy" id="133901"/>
    <lineage>
        <taxon>Eukaryota</taxon>
        <taxon>Metazoa</taxon>
        <taxon>Ecdysozoa</taxon>
        <taxon>Arthropoda</taxon>
        <taxon>Hexapoda</taxon>
        <taxon>Insecta</taxon>
        <taxon>Pterygota</taxon>
        <taxon>Neoptera</taxon>
        <taxon>Paraneoptera</taxon>
        <taxon>Thysanoptera</taxon>
        <taxon>Terebrantia</taxon>
        <taxon>Thripoidea</taxon>
        <taxon>Thripidae</taxon>
        <taxon>Frankliniella</taxon>
    </lineage>
</organism>